<sequence length="214" mass="23716">MACLFCFSGDKLSPNERKGKYGDIWGQYADNEETFKVKLCSAPCAEPCCWMGSMVCFPCAQYQLRHKVLNHVEPGSGWSNYQCCQGMFGGICCIQPGKLGESNCPQCYMCAEGICCPGMAVSASQAVIMQRYQLGLDSDDVRLIRCNNCLQFLACCASCLNLCIDFQGDDAIVTCINLTADITFCCMSGCMTARVYHEINAREKDAPEKYQMER</sequence>
<dbReference type="EMBL" id="JALLBG020000200">
    <property type="protein sequence ID" value="KAL3759432.1"/>
    <property type="molecule type" value="Genomic_DNA"/>
</dbReference>
<reference evidence="1 2" key="1">
    <citation type="submission" date="2024-10" db="EMBL/GenBank/DDBJ databases">
        <title>Updated reference genomes for cyclostephanoid diatoms.</title>
        <authorList>
            <person name="Roberts W.R."/>
            <person name="Alverson A.J."/>
        </authorList>
    </citation>
    <scope>NUCLEOTIDE SEQUENCE [LARGE SCALE GENOMIC DNA]</scope>
    <source>
        <strain evidence="1 2">AJA232-27</strain>
    </source>
</reference>
<proteinExistence type="predicted"/>
<gene>
    <name evidence="1" type="ORF">ACHAWU_000731</name>
</gene>
<evidence type="ECO:0000313" key="1">
    <source>
        <dbReference type="EMBL" id="KAL3759432.1"/>
    </source>
</evidence>
<protein>
    <submittedName>
        <fullName evidence="1">Uncharacterized protein</fullName>
    </submittedName>
</protein>
<organism evidence="1 2">
    <name type="scientific">Discostella pseudostelligera</name>
    <dbReference type="NCBI Taxonomy" id="259834"/>
    <lineage>
        <taxon>Eukaryota</taxon>
        <taxon>Sar</taxon>
        <taxon>Stramenopiles</taxon>
        <taxon>Ochrophyta</taxon>
        <taxon>Bacillariophyta</taxon>
        <taxon>Coscinodiscophyceae</taxon>
        <taxon>Thalassiosirophycidae</taxon>
        <taxon>Stephanodiscales</taxon>
        <taxon>Stephanodiscaceae</taxon>
        <taxon>Discostella</taxon>
    </lineage>
</organism>
<dbReference type="PANTHER" id="PTHR31152:SF1">
    <property type="entry name" value="PLAC8 FAMILY PROTEIN"/>
    <property type="match status" value="1"/>
</dbReference>
<dbReference type="AlphaFoldDB" id="A0ABD3M722"/>
<comment type="caution">
    <text evidence="1">The sequence shown here is derived from an EMBL/GenBank/DDBJ whole genome shotgun (WGS) entry which is preliminary data.</text>
</comment>
<evidence type="ECO:0000313" key="2">
    <source>
        <dbReference type="Proteomes" id="UP001530293"/>
    </source>
</evidence>
<accession>A0ABD3M722</accession>
<name>A0ABD3M722_9STRA</name>
<dbReference type="Proteomes" id="UP001530293">
    <property type="component" value="Unassembled WGS sequence"/>
</dbReference>
<dbReference type="PANTHER" id="PTHR31152">
    <property type="entry name" value="PLAC8 FAMILY PROTEIN"/>
    <property type="match status" value="1"/>
</dbReference>
<keyword evidence="2" id="KW-1185">Reference proteome</keyword>